<dbReference type="EMBL" id="QSAE01000026">
    <property type="protein sequence ID" value="RGW39504.1"/>
    <property type="molecule type" value="Genomic_DNA"/>
</dbReference>
<organism evidence="1 2">
    <name type="scientific">Agathobacter rectalis</name>
    <dbReference type="NCBI Taxonomy" id="39491"/>
    <lineage>
        <taxon>Bacteria</taxon>
        <taxon>Bacillati</taxon>
        <taxon>Bacillota</taxon>
        <taxon>Clostridia</taxon>
        <taxon>Lachnospirales</taxon>
        <taxon>Lachnospiraceae</taxon>
        <taxon>Agathobacter</taxon>
    </lineage>
</organism>
<reference evidence="1 2" key="1">
    <citation type="submission" date="2018-08" db="EMBL/GenBank/DDBJ databases">
        <title>A genome reference for cultivated species of the human gut microbiota.</title>
        <authorList>
            <person name="Zou Y."/>
            <person name="Xue W."/>
            <person name="Luo G."/>
        </authorList>
    </citation>
    <scope>NUCLEOTIDE SEQUENCE [LARGE SCALE GENOMIC DNA]</scope>
    <source>
        <strain evidence="1 2">AF12-8</strain>
    </source>
</reference>
<accession>A0A413BFP1</accession>
<name>A0A413BFP1_9FIRM</name>
<proteinExistence type="predicted"/>
<comment type="caution">
    <text evidence="1">The sequence shown here is derived from an EMBL/GenBank/DDBJ whole genome shotgun (WGS) entry which is preliminary data.</text>
</comment>
<dbReference type="InterPro" id="IPR006521">
    <property type="entry name" value="Tail_protein_I"/>
</dbReference>
<dbReference type="AlphaFoldDB" id="A0A413BFP1"/>
<protein>
    <recommendedName>
        <fullName evidence="3">Phage tail protein I</fullName>
    </recommendedName>
</protein>
<sequence>MIDIRNGELADLWPDETSPEFKSISYALHMAIIRMLEKAAGVGSSCDIDHLAESTLDYLAVETRAMYYDQGADIETKRSIIKNTLKWYTQAGTVKATEELIASVFGGDARLIEWFDFTEPPIEANTFDVETEALMTKDIINELTSVIKKVKNSKSHIRRVTVLRELHSAAAMAAHITAISECTVSNHEISDTDATEGMNVAAVAAPVTETYALNTTAGDIQATAGAFIASATGTEGSTYVLNDNQGATEASGTIDVGPANASEESTHALNAETGKADLSQSERAAMRANIDYQTTTVIKEESINAYLESK</sequence>
<evidence type="ECO:0000313" key="2">
    <source>
        <dbReference type="Proteomes" id="UP000286581"/>
    </source>
</evidence>
<evidence type="ECO:0000313" key="1">
    <source>
        <dbReference type="EMBL" id="RGW39504.1"/>
    </source>
</evidence>
<gene>
    <name evidence="1" type="ORF">DWV78_09100</name>
</gene>
<dbReference type="Pfam" id="PF09684">
    <property type="entry name" value="Tail_P2_I"/>
    <property type="match status" value="1"/>
</dbReference>
<dbReference type="Proteomes" id="UP000286581">
    <property type="component" value="Unassembled WGS sequence"/>
</dbReference>
<evidence type="ECO:0008006" key="3">
    <source>
        <dbReference type="Google" id="ProtNLM"/>
    </source>
</evidence>